<dbReference type="AlphaFoldDB" id="A0A843X431"/>
<reference evidence="2" key="1">
    <citation type="submission" date="2017-07" db="EMBL/GenBank/DDBJ databases">
        <title>Taro Niue Genome Assembly and Annotation.</title>
        <authorList>
            <person name="Atibalentja N."/>
            <person name="Keating K."/>
            <person name="Fields C.J."/>
        </authorList>
    </citation>
    <scope>NUCLEOTIDE SEQUENCE</scope>
    <source>
        <strain evidence="2">Niue_2</strain>
        <tissue evidence="2">Leaf</tissue>
    </source>
</reference>
<sequence length="131" mass="13921">MTTGGSSLDGGGGSGGDTPQGGRGGDNGGSAVDSNSYDTIISDFERMSTQESIGSYGGHSYHPESTGTDYFSGYSGYIATGYLGGPYMYPLVEFSVLVPVHIFAHLEDVQMAQLNVVRPGCQMWDHYLRLF</sequence>
<keyword evidence="3" id="KW-1185">Reference proteome</keyword>
<dbReference type="Proteomes" id="UP000652761">
    <property type="component" value="Unassembled WGS sequence"/>
</dbReference>
<comment type="caution">
    <text evidence="2">The sequence shown here is derived from an EMBL/GenBank/DDBJ whole genome shotgun (WGS) entry which is preliminary data.</text>
</comment>
<organism evidence="2 3">
    <name type="scientific">Colocasia esculenta</name>
    <name type="common">Wild taro</name>
    <name type="synonym">Arum esculentum</name>
    <dbReference type="NCBI Taxonomy" id="4460"/>
    <lineage>
        <taxon>Eukaryota</taxon>
        <taxon>Viridiplantae</taxon>
        <taxon>Streptophyta</taxon>
        <taxon>Embryophyta</taxon>
        <taxon>Tracheophyta</taxon>
        <taxon>Spermatophyta</taxon>
        <taxon>Magnoliopsida</taxon>
        <taxon>Liliopsida</taxon>
        <taxon>Araceae</taxon>
        <taxon>Aroideae</taxon>
        <taxon>Colocasieae</taxon>
        <taxon>Colocasia</taxon>
    </lineage>
</organism>
<protein>
    <submittedName>
        <fullName evidence="2">Uncharacterized protein</fullName>
    </submittedName>
</protein>
<evidence type="ECO:0000256" key="1">
    <source>
        <dbReference type="SAM" id="MobiDB-lite"/>
    </source>
</evidence>
<evidence type="ECO:0000313" key="2">
    <source>
        <dbReference type="EMBL" id="MQM13471.1"/>
    </source>
</evidence>
<name>A0A843X431_COLES</name>
<accession>A0A843X431</accession>
<feature type="compositionally biased region" description="Gly residues" evidence="1">
    <location>
        <begin position="7"/>
        <end position="28"/>
    </location>
</feature>
<dbReference type="EMBL" id="NMUH01005704">
    <property type="protein sequence ID" value="MQM13471.1"/>
    <property type="molecule type" value="Genomic_DNA"/>
</dbReference>
<gene>
    <name evidence="2" type="ORF">Taro_046394</name>
</gene>
<proteinExistence type="predicted"/>
<feature type="region of interest" description="Disordered" evidence="1">
    <location>
        <begin position="1"/>
        <end position="36"/>
    </location>
</feature>
<evidence type="ECO:0000313" key="3">
    <source>
        <dbReference type="Proteomes" id="UP000652761"/>
    </source>
</evidence>